<protein>
    <submittedName>
        <fullName evidence="11">Cation efflux system protein CzcC</fullName>
    </submittedName>
</protein>
<evidence type="ECO:0000256" key="2">
    <source>
        <dbReference type="ARBA" id="ARBA00007613"/>
    </source>
</evidence>
<evidence type="ECO:0000256" key="9">
    <source>
        <dbReference type="SAM" id="MobiDB-lite"/>
    </source>
</evidence>
<dbReference type="GO" id="GO:0015288">
    <property type="term" value="F:porin activity"/>
    <property type="evidence" value="ECO:0007669"/>
    <property type="project" value="TreeGrafter"/>
</dbReference>
<dbReference type="InterPro" id="IPR003423">
    <property type="entry name" value="OMP_efflux"/>
</dbReference>
<feature type="coiled-coil region" evidence="8">
    <location>
        <begin position="328"/>
        <end position="362"/>
    </location>
</feature>
<keyword evidence="5" id="KW-0812">Transmembrane</keyword>
<dbReference type="Gene3D" id="1.20.1600.10">
    <property type="entry name" value="Outer membrane efflux proteins (OEP)"/>
    <property type="match status" value="1"/>
</dbReference>
<evidence type="ECO:0000256" key="5">
    <source>
        <dbReference type="ARBA" id="ARBA00022692"/>
    </source>
</evidence>
<reference evidence="11" key="1">
    <citation type="submission" date="2014-02" db="EMBL/GenBank/DDBJ databases">
        <title>Expanding our view of genomic diversity in Candidatus Accumulibacter clades.</title>
        <authorList>
            <person name="Skennerton C.T."/>
            <person name="Barr J.J."/>
            <person name="Slater F.R."/>
            <person name="Bond P.L."/>
            <person name="Tyson G.W."/>
        </authorList>
    </citation>
    <scope>NUCLEOTIDE SEQUENCE [LARGE SCALE GENOMIC DNA]</scope>
</reference>
<comment type="similarity">
    <text evidence="2">Belongs to the outer membrane factor (OMF) (TC 1.B.17) family.</text>
</comment>
<dbReference type="Pfam" id="PF02321">
    <property type="entry name" value="OEP"/>
    <property type="match status" value="2"/>
</dbReference>
<evidence type="ECO:0000256" key="3">
    <source>
        <dbReference type="ARBA" id="ARBA00022448"/>
    </source>
</evidence>
<keyword evidence="10" id="KW-0732">Signal</keyword>
<dbReference type="GO" id="GO:0015562">
    <property type="term" value="F:efflux transmembrane transporter activity"/>
    <property type="evidence" value="ECO:0007669"/>
    <property type="project" value="InterPro"/>
</dbReference>
<dbReference type="InterPro" id="IPR051906">
    <property type="entry name" value="TolC-like"/>
</dbReference>
<feature type="signal peptide" evidence="10">
    <location>
        <begin position="1"/>
        <end position="27"/>
    </location>
</feature>
<feature type="chain" id="PRO_5001750824" evidence="10">
    <location>
        <begin position="28"/>
        <end position="416"/>
    </location>
</feature>
<evidence type="ECO:0000313" key="12">
    <source>
        <dbReference type="Proteomes" id="UP000021315"/>
    </source>
</evidence>
<proteinExistence type="inferred from homology"/>
<dbReference type="GO" id="GO:0009279">
    <property type="term" value="C:cell outer membrane"/>
    <property type="evidence" value="ECO:0007669"/>
    <property type="project" value="UniProtKB-SubCell"/>
</dbReference>
<dbReference type="EMBL" id="JDST02000018">
    <property type="protein sequence ID" value="KFB77748.1"/>
    <property type="molecule type" value="Genomic_DNA"/>
</dbReference>
<dbReference type="SUPFAM" id="SSF56954">
    <property type="entry name" value="Outer membrane efflux proteins (OEP)"/>
    <property type="match status" value="1"/>
</dbReference>
<dbReference type="AlphaFoldDB" id="A0A080M922"/>
<evidence type="ECO:0000256" key="10">
    <source>
        <dbReference type="SAM" id="SignalP"/>
    </source>
</evidence>
<evidence type="ECO:0000256" key="7">
    <source>
        <dbReference type="ARBA" id="ARBA00023237"/>
    </source>
</evidence>
<dbReference type="STRING" id="1453999.AW06_001123"/>
<accession>A0A080M922</accession>
<comment type="caution">
    <text evidence="11">The sequence shown here is derived from an EMBL/GenBank/DDBJ whole genome shotgun (WGS) entry which is preliminary data.</text>
</comment>
<keyword evidence="4" id="KW-1134">Transmembrane beta strand</keyword>
<evidence type="ECO:0000256" key="4">
    <source>
        <dbReference type="ARBA" id="ARBA00022452"/>
    </source>
</evidence>
<comment type="subcellular location">
    <subcellularLocation>
        <location evidence="1">Cell outer membrane</location>
    </subcellularLocation>
</comment>
<keyword evidence="8" id="KW-0175">Coiled coil</keyword>
<dbReference type="PANTHER" id="PTHR30026">
    <property type="entry name" value="OUTER MEMBRANE PROTEIN TOLC"/>
    <property type="match status" value="1"/>
</dbReference>
<keyword evidence="12" id="KW-1185">Reference proteome</keyword>
<gene>
    <name evidence="11" type="primary">czcC_4</name>
    <name evidence="11" type="ORF">AW06_001123</name>
</gene>
<feature type="region of interest" description="Disordered" evidence="9">
    <location>
        <begin position="63"/>
        <end position="83"/>
    </location>
</feature>
<dbReference type="PANTHER" id="PTHR30026:SF20">
    <property type="entry name" value="OUTER MEMBRANE PROTEIN TOLC"/>
    <property type="match status" value="1"/>
</dbReference>
<evidence type="ECO:0000256" key="6">
    <source>
        <dbReference type="ARBA" id="ARBA00023136"/>
    </source>
</evidence>
<keyword evidence="6" id="KW-0472">Membrane</keyword>
<evidence type="ECO:0000256" key="1">
    <source>
        <dbReference type="ARBA" id="ARBA00004442"/>
    </source>
</evidence>
<organism evidence="11 12">
    <name type="scientific">Candidatus Accumulibacter cognatus</name>
    <dbReference type="NCBI Taxonomy" id="2954383"/>
    <lineage>
        <taxon>Bacteria</taxon>
        <taxon>Pseudomonadati</taxon>
        <taxon>Pseudomonadota</taxon>
        <taxon>Betaproteobacteria</taxon>
        <taxon>Candidatus Accumulibacter</taxon>
    </lineage>
</organism>
<sequence length="416" mass="45214">MKTIVSRQLRLVAVCTTGLLVGLSVQAAETPKSGLATAVEQAWRLNPQAAGLDAREAEARAAQDVAAGLTPEPGSVSIGSLNDRLNRNQGKQEYDVELAVPLWLPGQRAAREAETASRVEEAVARRAAVRLDVGGELREAWWTLAAARSAKMLAARRLETARALETNVMRRYKVGELSRIDANLAQTETHVANADLIEAEATLLQAEQAVQTLIGSPAPKDLDEESPTMRRLIDDVGNSAESHPLLAATAASARSARARVQVANESFRAAPELTLRVVRERGDFAESYSNSVGIKLKIPFSSGSQVRRETSAAQAEANQADADLLRTQTRVRLDAERAQRNLQATERQLAMAQERRQLSAENLRLAEKAFSLGEFDLATLLRIRAAAFDADAYFDRQRVARAAAISRWNQALGVLP</sequence>
<dbReference type="RefSeq" id="WP_034946224.1">
    <property type="nucleotide sequence ID" value="NZ_JDST02000018.1"/>
</dbReference>
<evidence type="ECO:0000256" key="8">
    <source>
        <dbReference type="SAM" id="Coils"/>
    </source>
</evidence>
<keyword evidence="7" id="KW-0998">Cell outer membrane</keyword>
<dbReference type="GO" id="GO:1990281">
    <property type="term" value="C:efflux pump complex"/>
    <property type="evidence" value="ECO:0007669"/>
    <property type="project" value="TreeGrafter"/>
</dbReference>
<keyword evidence="3" id="KW-0813">Transport</keyword>
<evidence type="ECO:0000313" key="11">
    <source>
        <dbReference type="EMBL" id="KFB77748.1"/>
    </source>
</evidence>
<dbReference type="Proteomes" id="UP000021315">
    <property type="component" value="Unassembled WGS sequence"/>
</dbReference>
<name>A0A080M922_9PROT</name>